<protein>
    <submittedName>
        <fullName evidence="5">Serine/threonine-protein kinase fray2</fullName>
    </submittedName>
</protein>
<feature type="compositionally biased region" description="Basic and acidic residues" evidence="1">
    <location>
        <begin position="299"/>
        <end position="373"/>
    </location>
</feature>
<dbReference type="AlphaFoldDB" id="A0A6I9W8E0"/>
<evidence type="ECO:0000256" key="1">
    <source>
        <dbReference type="SAM" id="MobiDB-lite"/>
    </source>
</evidence>
<evidence type="ECO:0000313" key="4">
    <source>
        <dbReference type="Proteomes" id="UP000504615"/>
    </source>
</evidence>
<dbReference type="RefSeq" id="XP_011636701.1">
    <property type="nucleotide sequence ID" value="XM_011638399.1"/>
</dbReference>
<reference evidence="5" key="1">
    <citation type="submission" date="2025-08" db="UniProtKB">
        <authorList>
            <consortium name="RefSeq"/>
        </authorList>
    </citation>
    <scope>IDENTIFICATION</scope>
</reference>
<feature type="compositionally biased region" description="Basic and acidic residues" evidence="1">
    <location>
        <begin position="30"/>
        <end position="62"/>
    </location>
</feature>
<dbReference type="GeneID" id="105426942"/>
<dbReference type="KEGG" id="pbar:105426942"/>
<dbReference type="Proteomes" id="UP000504615">
    <property type="component" value="Unplaced"/>
</dbReference>
<feature type="region of interest" description="Disordered" evidence="1">
    <location>
        <begin position="75"/>
        <end position="128"/>
    </location>
</feature>
<dbReference type="OrthoDB" id="8194777at2759"/>
<keyword evidence="4" id="KW-1185">Reference proteome</keyword>
<keyword evidence="5" id="KW-0808">Transferase</keyword>
<dbReference type="GO" id="GO:0016301">
    <property type="term" value="F:kinase activity"/>
    <property type="evidence" value="ECO:0007669"/>
    <property type="project" value="UniProtKB-KW"/>
</dbReference>
<dbReference type="CTD" id="124429853"/>
<dbReference type="InterPro" id="IPR022063">
    <property type="entry name" value="Sex_determin_N"/>
</dbReference>
<evidence type="ECO:0000313" key="5">
    <source>
        <dbReference type="RefSeq" id="XP_011636701.1"/>
    </source>
</evidence>
<dbReference type="Pfam" id="PF12278">
    <property type="entry name" value="SDP_N"/>
    <property type="match status" value="1"/>
</dbReference>
<keyword evidence="5" id="KW-0418">Kinase</keyword>
<dbReference type="InterPro" id="IPR021007">
    <property type="entry name" value="Sex_determ_C"/>
</dbReference>
<evidence type="ECO:0000259" key="3">
    <source>
        <dbReference type="Pfam" id="PF12278"/>
    </source>
</evidence>
<organism evidence="4 5">
    <name type="scientific">Pogonomyrmex barbatus</name>
    <name type="common">red harvester ant</name>
    <dbReference type="NCBI Taxonomy" id="144034"/>
    <lineage>
        <taxon>Eukaryota</taxon>
        <taxon>Metazoa</taxon>
        <taxon>Ecdysozoa</taxon>
        <taxon>Arthropoda</taxon>
        <taxon>Hexapoda</taxon>
        <taxon>Insecta</taxon>
        <taxon>Pterygota</taxon>
        <taxon>Neoptera</taxon>
        <taxon>Endopterygota</taxon>
        <taxon>Hymenoptera</taxon>
        <taxon>Apocrita</taxon>
        <taxon>Aculeata</taxon>
        <taxon>Formicoidea</taxon>
        <taxon>Formicidae</taxon>
        <taxon>Myrmicinae</taxon>
        <taxon>Pogonomyrmex</taxon>
    </lineage>
</organism>
<dbReference type="Pfam" id="PF11671">
    <property type="entry name" value="Apis_Csd"/>
    <property type="match status" value="1"/>
</dbReference>
<proteinExistence type="predicted"/>
<feature type="compositionally biased region" description="Basic and acidic residues" evidence="1">
    <location>
        <begin position="261"/>
        <end position="292"/>
    </location>
</feature>
<feature type="compositionally biased region" description="Polar residues" evidence="1">
    <location>
        <begin position="212"/>
        <end position="228"/>
    </location>
</feature>
<feature type="region of interest" description="Disordered" evidence="1">
    <location>
        <begin position="255"/>
        <end position="378"/>
    </location>
</feature>
<feature type="compositionally biased region" description="Basic and acidic residues" evidence="1">
    <location>
        <begin position="10"/>
        <end position="22"/>
    </location>
</feature>
<name>A0A6I9W8E0_9HYME</name>
<accession>A0A6I9W8E0</accession>
<evidence type="ECO:0000259" key="2">
    <source>
        <dbReference type="Pfam" id="PF11671"/>
    </source>
</evidence>
<feature type="domain" description="Complementary sex determination N-terminal" evidence="3">
    <location>
        <begin position="36"/>
        <end position="174"/>
    </location>
</feature>
<feature type="region of interest" description="Disordered" evidence="1">
    <location>
        <begin position="1"/>
        <end position="62"/>
    </location>
</feature>
<gene>
    <name evidence="5" type="primary">Traa</name>
</gene>
<feature type="region of interest" description="Disordered" evidence="1">
    <location>
        <begin position="208"/>
        <end position="228"/>
    </location>
</feature>
<sequence>MNPMRSTTFRGDEESRSTHNEDNTYSILRSRTEEEKQRRRREWQRQQERERQHEKLKQQKILEYEKKRALALKYAEEKSSRHSRSKSGSESPLHLRYRDRSTSTASKSGSLHEKSDGHTSGTVPLFRGPQNAQINTTELRRIKVDIHRNIPVKGPVPELQRDILNPEDVIVKRREGEGCKPIFDREEIKKAAIKTNEIEERRTVVAVDKEQSTASTSKLHTSRKCSLSLSPIRNHRQIYNTGYLSSYQSRHMDLKSQNNKTDNHGIHRNDRRSSIEKRKDYKEKYTERDVSKHITNRSRSRERNPHSRPFLEERSYRERYRERSKERSLERRTRERDRNRDRDRDKDGDRDRARDRERDRDRSRNKDRSREQRNVTPHYIESPIPVPIYYGSFPPRPIVVSPMVPLRGQIPPIGRGRHPALMAPVRPFPPRFVPPDMYRLGHPPPNPRYGPF</sequence>
<feature type="domain" description="Complementary sex determiner C-terminal" evidence="2">
    <location>
        <begin position="297"/>
        <end position="451"/>
    </location>
</feature>